<feature type="chain" id="PRO_5015954917" evidence="1">
    <location>
        <begin position="18"/>
        <end position="128"/>
    </location>
</feature>
<proteinExistence type="predicted"/>
<dbReference type="EMBL" id="KZ805542">
    <property type="protein sequence ID" value="PVH94285.1"/>
    <property type="molecule type" value="Genomic_DNA"/>
</dbReference>
<evidence type="ECO:0000313" key="2">
    <source>
        <dbReference type="EMBL" id="PVH94285.1"/>
    </source>
</evidence>
<dbReference type="OrthoDB" id="3668416at2759"/>
<gene>
    <name evidence="2" type="ORF">DM02DRAFT_539770</name>
</gene>
<dbReference type="Proteomes" id="UP000244855">
    <property type="component" value="Unassembled WGS sequence"/>
</dbReference>
<sequence>MQLPQLLILAFAASASAAKFNFYADQSCQRYDETYVTVTAAQLQDLTVQGWPTTRDEPYASAFLGSPEEKKRCPSNSDDTFKWWSVGNAWGPGNGGAIAVVYYKETDTYNFCQPLASALSNGYAGFCK</sequence>
<evidence type="ECO:0000313" key="3">
    <source>
        <dbReference type="Proteomes" id="UP000244855"/>
    </source>
</evidence>
<feature type="signal peptide" evidence="1">
    <location>
        <begin position="1"/>
        <end position="17"/>
    </location>
</feature>
<evidence type="ECO:0000256" key="1">
    <source>
        <dbReference type="SAM" id="SignalP"/>
    </source>
</evidence>
<accession>A0A2V1D895</accession>
<name>A0A2V1D895_9PLEO</name>
<keyword evidence="3" id="KW-1185">Reference proteome</keyword>
<organism evidence="2 3">
    <name type="scientific">Periconia macrospinosa</name>
    <dbReference type="NCBI Taxonomy" id="97972"/>
    <lineage>
        <taxon>Eukaryota</taxon>
        <taxon>Fungi</taxon>
        <taxon>Dikarya</taxon>
        <taxon>Ascomycota</taxon>
        <taxon>Pezizomycotina</taxon>
        <taxon>Dothideomycetes</taxon>
        <taxon>Pleosporomycetidae</taxon>
        <taxon>Pleosporales</taxon>
        <taxon>Massarineae</taxon>
        <taxon>Periconiaceae</taxon>
        <taxon>Periconia</taxon>
    </lineage>
</organism>
<dbReference type="AlphaFoldDB" id="A0A2V1D895"/>
<reference evidence="2 3" key="1">
    <citation type="journal article" date="2018" name="Sci. Rep.">
        <title>Comparative genomics provides insights into the lifestyle and reveals functional heterogeneity of dark septate endophytic fungi.</title>
        <authorList>
            <person name="Knapp D.G."/>
            <person name="Nemeth J.B."/>
            <person name="Barry K."/>
            <person name="Hainaut M."/>
            <person name="Henrissat B."/>
            <person name="Johnson J."/>
            <person name="Kuo A."/>
            <person name="Lim J.H.P."/>
            <person name="Lipzen A."/>
            <person name="Nolan M."/>
            <person name="Ohm R.A."/>
            <person name="Tamas L."/>
            <person name="Grigoriev I.V."/>
            <person name="Spatafora J.W."/>
            <person name="Nagy L.G."/>
            <person name="Kovacs G.M."/>
        </authorList>
    </citation>
    <scope>NUCLEOTIDE SEQUENCE [LARGE SCALE GENOMIC DNA]</scope>
    <source>
        <strain evidence="2 3">DSE2036</strain>
    </source>
</reference>
<keyword evidence="1" id="KW-0732">Signal</keyword>
<protein>
    <submittedName>
        <fullName evidence="2">Uncharacterized protein</fullName>
    </submittedName>
</protein>